<proteinExistence type="inferred from homology"/>
<keyword evidence="9 10" id="KW-0472">Membrane</keyword>
<evidence type="ECO:0000256" key="5">
    <source>
        <dbReference type="ARBA" id="ARBA00022737"/>
    </source>
</evidence>
<dbReference type="EMBL" id="JH668364">
    <property type="protein sequence ID" value="KAG6448950.1"/>
    <property type="molecule type" value="Genomic_DNA"/>
</dbReference>
<evidence type="ECO:0000256" key="3">
    <source>
        <dbReference type="ARBA" id="ARBA00022448"/>
    </source>
</evidence>
<evidence type="ECO:0000256" key="8">
    <source>
        <dbReference type="ARBA" id="ARBA00023128"/>
    </source>
</evidence>
<keyword evidence="7" id="KW-1133">Transmembrane helix</keyword>
<keyword evidence="5" id="KW-0677">Repeat</keyword>
<evidence type="ECO:0000256" key="6">
    <source>
        <dbReference type="ARBA" id="ARBA00022787"/>
    </source>
</evidence>
<organism evidence="13 14">
    <name type="scientific">Manduca sexta</name>
    <name type="common">Tobacco hawkmoth</name>
    <name type="synonym">Tobacco hornworm</name>
    <dbReference type="NCBI Taxonomy" id="7130"/>
    <lineage>
        <taxon>Eukaryota</taxon>
        <taxon>Metazoa</taxon>
        <taxon>Ecdysozoa</taxon>
        <taxon>Arthropoda</taxon>
        <taxon>Hexapoda</taxon>
        <taxon>Insecta</taxon>
        <taxon>Pterygota</taxon>
        <taxon>Neoptera</taxon>
        <taxon>Endopterygota</taxon>
        <taxon>Lepidoptera</taxon>
        <taxon>Glossata</taxon>
        <taxon>Ditrysia</taxon>
        <taxon>Bombycoidea</taxon>
        <taxon>Sphingidae</taxon>
        <taxon>Sphinginae</taxon>
        <taxon>Sphingini</taxon>
        <taxon>Manduca</taxon>
    </lineage>
</organism>
<evidence type="ECO:0000256" key="12">
    <source>
        <dbReference type="SAM" id="MobiDB-lite"/>
    </source>
</evidence>
<dbReference type="Pfam" id="PF00153">
    <property type="entry name" value="Mito_carr"/>
    <property type="match status" value="1"/>
</dbReference>
<evidence type="ECO:0000256" key="4">
    <source>
        <dbReference type="ARBA" id="ARBA00022692"/>
    </source>
</evidence>
<keyword evidence="6" id="KW-1000">Mitochondrion outer membrane</keyword>
<protein>
    <recommendedName>
        <fullName evidence="15">Solute carrier family 25 member 46</fullName>
    </recommendedName>
</protein>
<accession>A0A921Z199</accession>
<feature type="region of interest" description="Disordered" evidence="12">
    <location>
        <begin position="388"/>
        <end position="408"/>
    </location>
</feature>
<gene>
    <name evidence="13" type="ORF">O3G_MSEX005778</name>
</gene>
<dbReference type="PROSITE" id="PS50920">
    <property type="entry name" value="SOLCAR"/>
    <property type="match status" value="1"/>
</dbReference>
<keyword evidence="8" id="KW-0496">Mitochondrion</keyword>
<dbReference type="InterPro" id="IPR039158">
    <property type="entry name" value="SLC25A46"/>
</dbReference>
<reference evidence="13" key="1">
    <citation type="journal article" date="2016" name="Insect Biochem. Mol. Biol.">
        <title>Multifaceted biological insights from a draft genome sequence of the tobacco hornworm moth, Manduca sexta.</title>
        <authorList>
            <person name="Kanost M.R."/>
            <person name="Arrese E.L."/>
            <person name="Cao X."/>
            <person name="Chen Y.R."/>
            <person name="Chellapilla S."/>
            <person name="Goldsmith M.R."/>
            <person name="Grosse-Wilde E."/>
            <person name="Heckel D.G."/>
            <person name="Herndon N."/>
            <person name="Jiang H."/>
            <person name="Papanicolaou A."/>
            <person name="Qu J."/>
            <person name="Soulages J.L."/>
            <person name="Vogel H."/>
            <person name="Walters J."/>
            <person name="Waterhouse R.M."/>
            <person name="Ahn S.J."/>
            <person name="Almeida F.C."/>
            <person name="An C."/>
            <person name="Aqrawi P."/>
            <person name="Bretschneider A."/>
            <person name="Bryant W.B."/>
            <person name="Bucks S."/>
            <person name="Chao H."/>
            <person name="Chevignon G."/>
            <person name="Christen J.M."/>
            <person name="Clarke D.F."/>
            <person name="Dittmer N.T."/>
            <person name="Ferguson L.C.F."/>
            <person name="Garavelou S."/>
            <person name="Gordon K.H.J."/>
            <person name="Gunaratna R.T."/>
            <person name="Han Y."/>
            <person name="Hauser F."/>
            <person name="He Y."/>
            <person name="Heidel-Fischer H."/>
            <person name="Hirsh A."/>
            <person name="Hu Y."/>
            <person name="Jiang H."/>
            <person name="Kalra D."/>
            <person name="Klinner C."/>
            <person name="Konig C."/>
            <person name="Kovar C."/>
            <person name="Kroll A.R."/>
            <person name="Kuwar S.S."/>
            <person name="Lee S.L."/>
            <person name="Lehman R."/>
            <person name="Li K."/>
            <person name="Li Z."/>
            <person name="Liang H."/>
            <person name="Lovelace S."/>
            <person name="Lu Z."/>
            <person name="Mansfield J.H."/>
            <person name="McCulloch K.J."/>
            <person name="Mathew T."/>
            <person name="Morton B."/>
            <person name="Muzny D.M."/>
            <person name="Neunemann D."/>
            <person name="Ongeri F."/>
            <person name="Pauchet Y."/>
            <person name="Pu L.L."/>
            <person name="Pyrousis I."/>
            <person name="Rao X.J."/>
            <person name="Redding A."/>
            <person name="Roesel C."/>
            <person name="Sanchez-Gracia A."/>
            <person name="Schaack S."/>
            <person name="Shukla A."/>
            <person name="Tetreau G."/>
            <person name="Wang Y."/>
            <person name="Xiong G.H."/>
            <person name="Traut W."/>
            <person name="Walsh T.K."/>
            <person name="Worley K.C."/>
            <person name="Wu D."/>
            <person name="Wu W."/>
            <person name="Wu Y.Q."/>
            <person name="Zhang X."/>
            <person name="Zou Z."/>
            <person name="Zucker H."/>
            <person name="Briscoe A.D."/>
            <person name="Burmester T."/>
            <person name="Clem R.J."/>
            <person name="Feyereisen R."/>
            <person name="Grimmelikhuijzen C.J.P."/>
            <person name="Hamodrakas S.J."/>
            <person name="Hansson B.S."/>
            <person name="Huguet E."/>
            <person name="Jermiin L.S."/>
            <person name="Lan Q."/>
            <person name="Lehman H.K."/>
            <person name="Lorenzen M."/>
            <person name="Merzendorfer H."/>
            <person name="Michalopoulos I."/>
            <person name="Morton D.B."/>
            <person name="Muthukrishnan S."/>
            <person name="Oakeshott J.G."/>
            <person name="Palmer W."/>
            <person name="Park Y."/>
            <person name="Passarelli A.L."/>
            <person name="Rozas J."/>
            <person name="Schwartz L.M."/>
            <person name="Smith W."/>
            <person name="Southgate A."/>
            <person name="Vilcinskas A."/>
            <person name="Vogt R."/>
            <person name="Wang P."/>
            <person name="Werren J."/>
            <person name="Yu X.Q."/>
            <person name="Zhou J.J."/>
            <person name="Brown S.J."/>
            <person name="Scherer S.E."/>
            <person name="Richards S."/>
            <person name="Blissard G.W."/>
        </authorList>
    </citation>
    <scope>NUCLEOTIDE SEQUENCE</scope>
</reference>
<dbReference type="GO" id="GO:0090149">
    <property type="term" value="P:mitochondrial membrane fission"/>
    <property type="evidence" value="ECO:0007669"/>
    <property type="project" value="InterPro"/>
</dbReference>
<evidence type="ECO:0000256" key="10">
    <source>
        <dbReference type="PROSITE-ProRule" id="PRU00282"/>
    </source>
</evidence>
<dbReference type="PANTHER" id="PTHR21252">
    <property type="entry name" value="TB1 PROTEIN-RELATED"/>
    <property type="match status" value="1"/>
</dbReference>
<name>A0A921Z199_MANSE</name>
<evidence type="ECO:0000256" key="7">
    <source>
        <dbReference type="ARBA" id="ARBA00022989"/>
    </source>
</evidence>
<evidence type="ECO:0000313" key="13">
    <source>
        <dbReference type="EMBL" id="KAG6448950.1"/>
    </source>
</evidence>
<comment type="caution">
    <text evidence="13">The sequence shown here is derived from an EMBL/GenBank/DDBJ whole genome shotgun (WGS) entry which is preliminary data.</text>
</comment>
<sequence>MAGFGEYSSYNRPYGLDPNREPNDLYDTRYQQIYGYHTPITEEFQGPPLVMDDIPDEENNTYVTTAISVASLITENLLSHPFIVLRRQCQVHNSLKSYHIFPYTLLPVVVRLHRRQDVTTLWKGIGSTCIVRGLNLAVEDVVAKGTGWPKEIGKCSSVLQFLQHITLKCVSLAIITPFYSASLVETVQSDIASDKPALFDVFREGFVRLLEWGTPSRGRMLPIWAIVFPTVALGISKYIAHITLKSITMRILRFQQRHRHELSDAYSSSSSYSKNSQNPLIEDLNLKANIFSFITMEILFYPVETIIHRLHIQGTRTIIDNLDTGTSVTPILTGYEGFIDCYNTTIAREGVAGLYKGFGALVLQLAAHLAIIKLTTLVVTEVSNLLKPAKSPTTSDDSIHSQQKYLFN</sequence>
<dbReference type="InterPro" id="IPR023395">
    <property type="entry name" value="MCP_dom_sf"/>
</dbReference>
<dbReference type="InterPro" id="IPR018108">
    <property type="entry name" value="MCP_transmembrane"/>
</dbReference>
<evidence type="ECO:0000256" key="9">
    <source>
        <dbReference type="ARBA" id="ARBA00023136"/>
    </source>
</evidence>
<dbReference type="AlphaFoldDB" id="A0A921Z199"/>
<dbReference type="Proteomes" id="UP000791440">
    <property type="component" value="Unassembled WGS sequence"/>
</dbReference>
<evidence type="ECO:0008006" key="15">
    <source>
        <dbReference type="Google" id="ProtNLM"/>
    </source>
</evidence>
<evidence type="ECO:0000256" key="2">
    <source>
        <dbReference type="ARBA" id="ARBA00006375"/>
    </source>
</evidence>
<dbReference type="Gene3D" id="1.50.40.10">
    <property type="entry name" value="Mitochondrial carrier domain"/>
    <property type="match status" value="1"/>
</dbReference>
<feature type="compositionally biased region" description="Polar residues" evidence="12">
    <location>
        <begin position="391"/>
        <end position="408"/>
    </location>
</feature>
<feature type="repeat" description="Solcar" evidence="10">
    <location>
        <begin position="283"/>
        <end position="382"/>
    </location>
</feature>
<comment type="similarity">
    <text evidence="2 11">Belongs to the mitochondrial carrier (TC 2.A.29) family.</text>
</comment>
<reference evidence="13" key="2">
    <citation type="submission" date="2020-12" db="EMBL/GenBank/DDBJ databases">
        <authorList>
            <person name="Kanost M."/>
        </authorList>
    </citation>
    <scope>NUCLEOTIDE SEQUENCE</scope>
</reference>
<keyword evidence="4 10" id="KW-0812">Transmembrane</keyword>
<keyword evidence="14" id="KW-1185">Reference proteome</keyword>
<comment type="subcellular location">
    <subcellularLocation>
        <location evidence="1">Mitochondrion outer membrane</location>
        <topology evidence="1">Multi-pass membrane protein</topology>
    </subcellularLocation>
</comment>
<dbReference type="SUPFAM" id="SSF103506">
    <property type="entry name" value="Mitochondrial carrier"/>
    <property type="match status" value="1"/>
</dbReference>
<evidence type="ECO:0000313" key="14">
    <source>
        <dbReference type="Proteomes" id="UP000791440"/>
    </source>
</evidence>
<evidence type="ECO:0000256" key="11">
    <source>
        <dbReference type="RuleBase" id="RU000488"/>
    </source>
</evidence>
<evidence type="ECO:0000256" key="1">
    <source>
        <dbReference type="ARBA" id="ARBA00004374"/>
    </source>
</evidence>
<dbReference type="GO" id="GO:0005741">
    <property type="term" value="C:mitochondrial outer membrane"/>
    <property type="evidence" value="ECO:0007669"/>
    <property type="project" value="UniProtKB-SubCell"/>
</dbReference>
<dbReference type="PANTHER" id="PTHR21252:SF2">
    <property type="entry name" value="MITOCHONDRIAL OUTER MEMBRANE PROTEIN SLC25A46"/>
    <property type="match status" value="1"/>
</dbReference>
<keyword evidence="3 11" id="KW-0813">Transport</keyword>